<feature type="region of interest" description="Disordered" evidence="2">
    <location>
        <begin position="518"/>
        <end position="562"/>
    </location>
</feature>
<proteinExistence type="predicted"/>
<dbReference type="AlphaFoldDB" id="K1XJ00"/>
<accession>K1XJ00</accession>
<name>K1XJ00_MARBU</name>
<dbReference type="Proteomes" id="UP000006753">
    <property type="component" value="Unassembled WGS sequence"/>
</dbReference>
<keyword evidence="1" id="KW-0175">Coiled coil</keyword>
<evidence type="ECO:0000313" key="4">
    <source>
        <dbReference type="Proteomes" id="UP000006753"/>
    </source>
</evidence>
<organism evidence="3 4">
    <name type="scientific">Marssonina brunnea f. sp. multigermtubi (strain MB_m1)</name>
    <name type="common">Marssonina leaf spot fungus</name>
    <dbReference type="NCBI Taxonomy" id="1072389"/>
    <lineage>
        <taxon>Eukaryota</taxon>
        <taxon>Fungi</taxon>
        <taxon>Dikarya</taxon>
        <taxon>Ascomycota</taxon>
        <taxon>Pezizomycotina</taxon>
        <taxon>Leotiomycetes</taxon>
        <taxon>Helotiales</taxon>
        <taxon>Drepanopezizaceae</taxon>
        <taxon>Drepanopeziza</taxon>
    </lineage>
</organism>
<dbReference type="HOGENOM" id="CLU_388337_0_0_1"/>
<feature type="compositionally biased region" description="Polar residues" evidence="2">
    <location>
        <begin position="518"/>
        <end position="539"/>
    </location>
</feature>
<dbReference type="GeneID" id="18757265"/>
<gene>
    <name evidence="3" type="ORF">MBM_01330</name>
</gene>
<keyword evidence="4" id="KW-1185">Reference proteome</keyword>
<sequence length="711" mass="78880">MASPAGGSRVLIGDTEIDFDTLNKLEWGEDTDHLFNQPGLKWDQQDHRGERARRLLAKFLEQKLIYRIETLIDHSQKISYDGRDCLASVHDVYEWQFTRDYPGFPQDAMYDWSLKQIRECNNALENGDLSLVDARPSKLWGEREREDRKRLVDIAEAAFTQYIAGETGSSKFHFKDVLMGNIGNQAFGLPGWRWIFPDLGLLTSFPPQKNSFGAWSNDEILHALQALLTKSLKLERIHSKSDPAAEAQTLQESQRLQQALLEATRNRPMFSLDPEHRYPPRPEFGHDYDDPVSPDSEMAYFTERTSPPLLKAPATKALVNSSSINANMAVPEPASGIITAEESLGLNGTPKIASAATNTHGLDDLITLLSERAQKWEADRERLQNYEKRENDLVAQIAVKSTRVAELEAALKRIKDLGEPFSSHSGSGSGTDNFFVRPANAESALDAMETFYTGQLADLNAQNEELMEVIADQEIQVKEAVSIRQRNRALEKELAEKTLEASSALKALARFATASGSANSILNGRGPNGTSKPPNTGGNYPSGRPPPSQYQPFPGPPVAMLPASNAKMDPRCDRCCKAQYTCQGKPCTRCQTDKQACTFNMEEASSVFVSPQQSARELDIRETTALTKTFSADAAWIWRATPDNTLPGQYPPKPTEYDSQFASSQRQERLFMNGPAYSLAPIRKTIDGLPGGSSGDIARQGGYKSIYSTDN</sequence>
<evidence type="ECO:0000313" key="3">
    <source>
        <dbReference type="EMBL" id="EKD20648.1"/>
    </source>
</evidence>
<feature type="compositionally biased region" description="Pro residues" evidence="2">
    <location>
        <begin position="543"/>
        <end position="559"/>
    </location>
</feature>
<dbReference type="RefSeq" id="XP_007289219.1">
    <property type="nucleotide sequence ID" value="XM_007289157.1"/>
</dbReference>
<evidence type="ECO:0000256" key="1">
    <source>
        <dbReference type="SAM" id="Coils"/>
    </source>
</evidence>
<dbReference type="EMBL" id="JH921429">
    <property type="protein sequence ID" value="EKD20648.1"/>
    <property type="molecule type" value="Genomic_DNA"/>
</dbReference>
<evidence type="ECO:0000256" key="2">
    <source>
        <dbReference type="SAM" id="MobiDB-lite"/>
    </source>
</evidence>
<reference evidence="3 4" key="1">
    <citation type="journal article" date="2012" name="BMC Genomics">
        <title>Sequencing the genome of Marssonina brunnea reveals fungus-poplar co-evolution.</title>
        <authorList>
            <person name="Zhu S."/>
            <person name="Cao Y.-Z."/>
            <person name="Jiang C."/>
            <person name="Tan B.-Y."/>
            <person name="Wang Z."/>
            <person name="Feng S."/>
            <person name="Zhang L."/>
            <person name="Su X.-H."/>
            <person name="Brejova B."/>
            <person name="Vinar T."/>
            <person name="Xu M."/>
            <person name="Wang M.-X."/>
            <person name="Zhang S.-G."/>
            <person name="Huang M.-R."/>
            <person name="Wu R."/>
            <person name="Zhou Y."/>
        </authorList>
    </citation>
    <scope>NUCLEOTIDE SEQUENCE [LARGE SCALE GENOMIC DNA]</scope>
    <source>
        <strain evidence="3 4">MB_m1</strain>
    </source>
</reference>
<protein>
    <submittedName>
        <fullName evidence="3">Uncharacterized protein</fullName>
    </submittedName>
</protein>
<feature type="coiled-coil region" evidence="1">
    <location>
        <begin position="456"/>
        <end position="507"/>
    </location>
</feature>
<feature type="region of interest" description="Disordered" evidence="2">
    <location>
        <begin position="688"/>
        <end position="711"/>
    </location>
</feature>
<dbReference type="OrthoDB" id="3558900at2759"/>
<dbReference type="KEGG" id="mbe:MBM_01330"/>
<dbReference type="InParanoid" id="K1XJ00"/>